<organism evidence="5">
    <name type="scientific">Photinus pyralis</name>
    <name type="common">Common eastern firefly</name>
    <name type="synonym">Lampyris pyralis</name>
    <dbReference type="NCBI Taxonomy" id="7054"/>
    <lineage>
        <taxon>Eukaryota</taxon>
        <taxon>Metazoa</taxon>
        <taxon>Ecdysozoa</taxon>
        <taxon>Arthropoda</taxon>
        <taxon>Hexapoda</taxon>
        <taxon>Insecta</taxon>
        <taxon>Pterygota</taxon>
        <taxon>Neoptera</taxon>
        <taxon>Endopterygota</taxon>
        <taxon>Coleoptera</taxon>
        <taxon>Polyphaga</taxon>
        <taxon>Elateriformia</taxon>
        <taxon>Elateroidea</taxon>
        <taxon>Lampyridae</taxon>
        <taxon>Lampyrinae</taxon>
        <taxon>Photinus</taxon>
    </lineage>
</organism>
<evidence type="ECO:0000256" key="1">
    <source>
        <dbReference type="ARBA" id="ARBA00022729"/>
    </source>
</evidence>
<dbReference type="GO" id="GO:0005615">
    <property type="term" value="C:extracellular space"/>
    <property type="evidence" value="ECO:0007669"/>
    <property type="project" value="TreeGrafter"/>
</dbReference>
<dbReference type="InterPro" id="IPR010562">
    <property type="entry name" value="Haemolymph_juvenile_hormone-bd"/>
</dbReference>
<protein>
    <recommendedName>
        <fullName evidence="6">Haemolymph juvenile hormone binding protein</fullName>
    </recommendedName>
</protein>
<keyword evidence="1 4" id="KW-0732">Signal</keyword>
<sequence>MTMRSLIFLSAVLMVRGEIPPYIKVCEHTVQNLSACIIDSIEFLRPKLVEGIPELDVPSMEPLPLADLRIASIGSGSRLATNLTDVKVYGASKFEIQKLEVTLAETVNTFQFHVNIPKVRVEAHYQLDSRILFLDVKGEGPFFANITNYWFDCTMKGDKVDIEGKNYLFFEHMTIKVVVGHVSILLGNIFDGNPALSKATNDVINDNALLIFDEIKPALVEKLEEVFTEMANKITLKFEYEALFP</sequence>
<dbReference type="InterPro" id="IPR038606">
    <property type="entry name" value="To_sf"/>
</dbReference>
<dbReference type="Pfam" id="PF06585">
    <property type="entry name" value="JHBP"/>
    <property type="match status" value="1"/>
</dbReference>
<feature type="signal peptide" evidence="4">
    <location>
        <begin position="1"/>
        <end position="17"/>
    </location>
</feature>
<dbReference type="EMBL" id="GEZM01102986">
    <property type="protein sequence ID" value="JAV51641.1"/>
    <property type="molecule type" value="Transcribed_RNA"/>
</dbReference>
<dbReference type="RefSeq" id="XP_031331471.1">
    <property type="nucleotide sequence ID" value="XM_031475611.1"/>
</dbReference>
<comment type="similarity">
    <text evidence="3">Belongs to the TO family.</text>
</comment>
<evidence type="ECO:0000256" key="4">
    <source>
        <dbReference type="SAM" id="SignalP"/>
    </source>
</evidence>
<dbReference type="PANTHER" id="PTHR11008">
    <property type="entry name" value="PROTEIN TAKEOUT-LIKE PROTEIN"/>
    <property type="match status" value="1"/>
</dbReference>
<proteinExistence type="inferred from homology"/>
<dbReference type="SMART" id="SM00700">
    <property type="entry name" value="JHBP"/>
    <property type="match status" value="1"/>
</dbReference>
<dbReference type="GO" id="GO:0007623">
    <property type="term" value="P:circadian rhythm"/>
    <property type="evidence" value="ECO:0007669"/>
    <property type="project" value="UniProtKB-ARBA"/>
</dbReference>
<keyword evidence="2" id="KW-0090">Biological rhythms</keyword>
<evidence type="ECO:0000256" key="2">
    <source>
        <dbReference type="ARBA" id="ARBA00023108"/>
    </source>
</evidence>
<evidence type="ECO:0000313" key="5">
    <source>
        <dbReference type="EMBL" id="JAV51641.1"/>
    </source>
</evidence>
<dbReference type="GeneID" id="116162081"/>
<dbReference type="Gene3D" id="3.15.10.30">
    <property type="entry name" value="Haemolymph juvenile hormone binding protein"/>
    <property type="match status" value="1"/>
</dbReference>
<dbReference type="PANTHER" id="PTHR11008:SF39">
    <property type="entry name" value="CIRCADIAN CLOCK-CONTROLLED PROTEIN-LIKE PROTEIN"/>
    <property type="match status" value="1"/>
</dbReference>
<evidence type="ECO:0008006" key="6">
    <source>
        <dbReference type="Google" id="ProtNLM"/>
    </source>
</evidence>
<reference evidence="5" key="1">
    <citation type="journal article" date="2016" name="Sci. Rep.">
        <title>Molecular characterization of firefly nuptial gifts: a multi-omics approach sheds light on postcopulatory sexual selection.</title>
        <authorList>
            <person name="Al-Wathiqui N."/>
            <person name="Fallon T.R."/>
            <person name="South A."/>
            <person name="Weng J.K."/>
            <person name="Lewis S.M."/>
        </authorList>
    </citation>
    <scope>NUCLEOTIDE SEQUENCE</scope>
</reference>
<dbReference type="KEGG" id="ppyr:116162081"/>
<evidence type="ECO:0000256" key="3">
    <source>
        <dbReference type="ARBA" id="ARBA00060902"/>
    </source>
</evidence>
<dbReference type="OrthoDB" id="8179031at2759"/>
<dbReference type="FunFam" id="3.15.10.30:FF:000001">
    <property type="entry name" value="Takeout-like protein 1"/>
    <property type="match status" value="1"/>
</dbReference>
<dbReference type="AlphaFoldDB" id="A0A1Y1JU37"/>
<accession>A0A1Y1JU37</accession>
<feature type="chain" id="PRO_5012801755" description="Haemolymph juvenile hormone binding protein" evidence="4">
    <location>
        <begin position="18"/>
        <end position="245"/>
    </location>
</feature>
<name>A0A1Y1JU37_PHOPY</name>